<proteinExistence type="predicted"/>
<feature type="transmembrane region" description="Helical" evidence="2">
    <location>
        <begin position="49"/>
        <end position="69"/>
    </location>
</feature>
<feature type="transmembrane region" description="Helical" evidence="2">
    <location>
        <begin position="12"/>
        <end position="29"/>
    </location>
</feature>
<dbReference type="EMBL" id="CM010636">
    <property type="protein sequence ID" value="RID44868.1"/>
    <property type="molecule type" value="Genomic_DNA"/>
</dbReference>
<evidence type="ECO:0000313" key="3">
    <source>
        <dbReference type="EMBL" id="RID44868.1"/>
    </source>
</evidence>
<dbReference type="Proteomes" id="UP000264353">
    <property type="component" value="Chromosome A9"/>
</dbReference>
<evidence type="ECO:0000256" key="1">
    <source>
        <dbReference type="SAM" id="MobiDB-lite"/>
    </source>
</evidence>
<feature type="region of interest" description="Disordered" evidence="1">
    <location>
        <begin position="79"/>
        <end position="106"/>
    </location>
</feature>
<evidence type="ECO:0000313" key="4">
    <source>
        <dbReference type="Proteomes" id="UP000264353"/>
    </source>
</evidence>
<keyword evidence="2" id="KW-1133">Transmembrane helix</keyword>
<keyword evidence="2" id="KW-0812">Transmembrane</keyword>
<reference evidence="3 4" key="1">
    <citation type="submission" date="2018-06" db="EMBL/GenBank/DDBJ databases">
        <title>WGS assembly of Brassica rapa FPsc.</title>
        <authorList>
            <person name="Bowman J."/>
            <person name="Kohchi T."/>
            <person name="Yamato K."/>
            <person name="Jenkins J."/>
            <person name="Shu S."/>
            <person name="Ishizaki K."/>
            <person name="Yamaoka S."/>
            <person name="Nishihama R."/>
            <person name="Nakamura Y."/>
            <person name="Berger F."/>
            <person name="Adam C."/>
            <person name="Aki S."/>
            <person name="Althoff F."/>
            <person name="Araki T."/>
            <person name="Arteaga-Vazquez M."/>
            <person name="Balasubrmanian S."/>
            <person name="Bauer D."/>
            <person name="Boehm C."/>
            <person name="Briginshaw L."/>
            <person name="Caballero-Perez J."/>
            <person name="Catarino B."/>
            <person name="Chen F."/>
            <person name="Chiyoda S."/>
            <person name="Chovatia M."/>
            <person name="Davies K."/>
            <person name="Delmans M."/>
            <person name="Demura T."/>
            <person name="Dierschke T."/>
            <person name="Dolan L."/>
            <person name="Dorantes-Acosta A."/>
            <person name="Eklund D."/>
            <person name="Florent S."/>
            <person name="Flores-Sandoval E."/>
            <person name="Fujiyama A."/>
            <person name="Fukuzawa H."/>
            <person name="Galik B."/>
            <person name="Grimanelli D."/>
            <person name="Grimwood J."/>
            <person name="Grossniklaus U."/>
            <person name="Hamada T."/>
            <person name="Haseloff J."/>
            <person name="Hetherington A."/>
            <person name="Higo A."/>
            <person name="Hirakawa Y."/>
            <person name="Hundley H."/>
            <person name="Ikeda Y."/>
            <person name="Inoue K."/>
            <person name="Inoue S."/>
            <person name="Ishida S."/>
            <person name="Jia Q."/>
            <person name="Kakita M."/>
            <person name="Kanazawa T."/>
            <person name="Kawai Y."/>
            <person name="Kawashima T."/>
            <person name="Kennedy M."/>
            <person name="Kinose K."/>
            <person name="Kinoshita T."/>
            <person name="Kohara Y."/>
            <person name="Koide E."/>
            <person name="Komatsu K."/>
            <person name="Kopischke S."/>
            <person name="Kubo M."/>
            <person name="Kyozuka J."/>
            <person name="Lagercrantz U."/>
            <person name="Lin S."/>
            <person name="Lindquist E."/>
            <person name="Lipzen A."/>
            <person name="Lu C."/>
            <person name="Luna E."/>
            <person name="Martienssen R."/>
            <person name="Minamino N."/>
            <person name="Mizutani M."/>
            <person name="Mizutani M."/>
            <person name="Mochizuki N."/>
            <person name="Monte I."/>
            <person name="Mosher R."/>
            <person name="Nagasaki H."/>
            <person name="Nakagami H."/>
            <person name="Naramoto S."/>
            <person name="Nishitani K."/>
            <person name="Ohtani M."/>
            <person name="Okamoto T."/>
            <person name="Okumura M."/>
            <person name="Phillips J."/>
            <person name="Pollak B."/>
            <person name="Reinders A."/>
            <person name="Roevekamp M."/>
            <person name="Sano R."/>
            <person name="Sawa S."/>
            <person name="Schmid M."/>
            <person name="Shirakawa M."/>
            <person name="Solano R."/>
            <person name="Spunde A."/>
            <person name="Suetsugu N."/>
            <person name="Sugano S."/>
            <person name="Sugiyama A."/>
            <person name="Sun R."/>
            <person name="Suzuki Y."/>
            <person name="Takenaka M."/>
            <person name="Takezawa D."/>
            <person name="Tomogane H."/>
            <person name="Tsuzuki M."/>
            <person name="Ueda T."/>
            <person name="Umeda M."/>
            <person name="Ward J."/>
            <person name="Watanabe Y."/>
            <person name="Yazaki K."/>
            <person name="Yokoyama R."/>
            <person name="Yoshitake Y."/>
            <person name="Yotsui I."/>
            <person name="Zachgo S."/>
            <person name="Schmutz J."/>
        </authorList>
    </citation>
    <scope>NUCLEOTIDE SEQUENCE [LARGE SCALE GENOMIC DNA]</scope>
    <source>
        <strain evidence="4">cv. B-3</strain>
    </source>
</reference>
<organism evidence="3 4">
    <name type="scientific">Brassica campestris</name>
    <name type="common">Field mustard</name>
    <dbReference type="NCBI Taxonomy" id="3711"/>
    <lineage>
        <taxon>Eukaryota</taxon>
        <taxon>Viridiplantae</taxon>
        <taxon>Streptophyta</taxon>
        <taxon>Embryophyta</taxon>
        <taxon>Tracheophyta</taxon>
        <taxon>Spermatophyta</taxon>
        <taxon>Magnoliopsida</taxon>
        <taxon>eudicotyledons</taxon>
        <taxon>Gunneridae</taxon>
        <taxon>Pentapetalae</taxon>
        <taxon>rosids</taxon>
        <taxon>malvids</taxon>
        <taxon>Brassicales</taxon>
        <taxon>Brassicaceae</taxon>
        <taxon>Brassiceae</taxon>
        <taxon>Brassica</taxon>
    </lineage>
</organism>
<dbReference type="AlphaFoldDB" id="A0A397XWD1"/>
<gene>
    <name evidence="3" type="ORF">BRARA_I01633</name>
</gene>
<name>A0A397XWD1_BRACM</name>
<accession>A0A397XWD1</accession>
<keyword evidence="2" id="KW-0472">Membrane</keyword>
<evidence type="ECO:0000256" key="2">
    <source>
        <dbReference type="SAM" id="Phobius"/>
    </source>
</evidence>
<protein>
    <submittedName>
        <fullName evidence="3">Uncharacterized protein</fullName>
    </submittedName>
</protein>
<sequence>MKVYKIGYLPQVVAYHFFTIICLLVNSTNNVQAPFSLPLRVTKKMEVPIWQWCLIVIAIILLAIASHYLGRVLCSPRERTADSKIEKKHGPAAQEKTEKKGGEQLV</sequence>